<evidence type="ECO:0000313" key="2">
    <source>
        <dbReference type="Proteomes" id="UP000279098"/>
    </source>
</evidence>
<name>A0A3G2KAA7_9CAUD</name>
<proteinExistence type="predicted"/>
<dbReference type="EMBL" id="MH834602">
    <property type="protein sequence ID" value="AYN55922.1"/>
    <property type="molecule type" value="Genomic_DNA"/>
</dbReference>
<dbReference type="Proteomes" id="UP000279098">
    <property type="component" value="Genome"/>
</dbReference>
<sequence length="53" mass="5460">MTGDATIELGQRVLHARATANEAAVAFGPGSEPAVRAKSALLGIQREAREALS</sequence>
<accession>A0A3G2KAA7</accession>
<organism evidence="1 2">
    <name type="scientific">Microbacterium phage Brahms</name>
    <dbReference type="NCBI Taxonomy" id="2419973"/>
    <lineage>
        <taxon>Viruses</taxon>
        <taxon>Duplodnaviria</taxon>
        <taxon>Heunggongvirae</taxon>
        <taxon>Uroviricota</taxon>
        <taxon>Caudoviricetes</taxon>
        <taxon>Armstrongvirus</taxon>
        <taxon>Armstrongvirus armstrong</taxon>
    </lineage>
</organism>
<protein>
    <submittedName>
        <fullName evidence="1">Uncharacterized protein</fullName>
    </submittedName>
</protein>
<gene>
    <name evidence="1" type="primary">51</name>
    <name evidence="1" type="ORF">PBI_BRAHMS_51</name>
</gene>
<reference evidence="1 2" key="1">
    <citation type="submission" date="2018-09" db="EMBL/GenBank/DDBJ databases">
        <authorList>
            <person name="Fryberger R.B."/>
            <person name="Stoner T.H."/>
            <person name="Garlena R.A."/>
            <person name="Russell D.A."/>
            <person name="Pope W.H."/>
            <person name="Jacobs-Sera D."/>
            <person name="Hatfull G.F."/>
        </authorList>
    </citation>
    <scope>NUCLEOTIDE SEQUENCE [LARGE SCALE GENOMIC DNA]</scope>
</reference>
<evidence type="ECO:0000313" key="1">
    <source>
        <dbReference type="EMBL" id="AYN55922.1"/>
    </source>
</evidence>